<reference evidence="4 5" key="1">
    <citation type="submission" date="2018-11" db="EMBL/GenBank/DDBJ databases">
        <title>Rufibacter latericius sp. nov., isolated from water in Baiyang Lake.</title>
        <authorList>
            <person name="Yang Y."/>
        </authorList>
    </citation>
    <scope>NUCLEOTIDE SEQUENCE [LARGE SCALE GENOMIC DNA]</scope>
    <source>
        <strain evidence="4 5">MCC P1</strain>
    </source>
</reference>
<evidence type="ECO:0000259" key="3">
    <source>
        <dbReference type="PROSITE" id="PS51186"/>
    </source>
</evidence>
<feature type="domain" description="N-acetyltransferase" evidence="3">
    <location>
        <begin position="3"/>
        <end position="139"/>
    </location>
</feature>
<dbReference type="SUPFAM" id="SSF55729">
    <property type="entry name" value="Acyl-CoA N-acyltransferases (Nat)"/>
    <property type="match status" value="1"/>
</dbReference>
<sequence>MPAKLRIEEITAAQTWPIRQESMWPNEPLAFVQLPEDESGVHFGAFVGEELISVISLFLEGEQAQFRKFATRPAFQRQGIGQRLLQHVFTYAATHHVSSVWCHARITAQSFYQNAGMEVVGEPFQKNGLMYVRMQKFLTNG</sequence>
<dbReference type="PANTHER" id="PTHR43420">
    <property type="entry name" value="ACETYLTRANSFERASE"/>
    <property type="match status" value="1"/>
</dbReference>
<keyword evidence="1 4" id="KW-0808">Transferase</keyword>
<keyword evidence="5" id="KW-1185">Reference proteome</keyword>
<keyword evidence="2" id="KW-0012">Acyltransferase</keyword>
<organism evidence="4 5">
    <name type="scientific">Rufibacter immobilis</name>
    <dbReference type="NCBI Taxonomy" id="1348778"/>
    <lineage>
        <taxon>Bacteria</taxon>
        <taxon>Pseudomonadati</taxon>
        <taxon>Bacteroidota</taxon>
        <taxon>Cytophagia</taxon>
        <taxon>Cytophagales</taxon>
        <taxon>Hymenobacteraceae</taxon>
        <taxon>Rufibacter</taxon>
    </lineage>
</organism>
<dbReference type="InterPro" id="IPR000182">
    <property type="entry name" value="GNAT_dom"/>
</dbReference>
<dbReference type="InterPro" id="IPR016181">
    <property type="entry name" value="Acyl_CoA_acyltransferase"/>
</dbReference>
<dbReference type="EMBL" id="RJJE01000017">
    <property type="protein sequence ID" value="RNI27417.1"/>
    <property type="molecule type" value="Genomic_DNA"/>
</dbReference>
<evidence type="ECO:0000256" key="1">
    <source>
        <dbReference type="ARBA" id="ARBA00022679"/>
    </source>
</evidence>
<name>A0A3M9MQC8_9BACT</name>
<evidence type="ECO:0000313" key="5">
    <source>
        <dbReference type="Proteomes" id="UP000271010"/>
    </source>
</evidence>
<dbReference type="Pfam" id="PF13673">
    <property type="entry name" value="Acetyltransf_10"/>
    <property type="match status" value="1"/>
</dbReference>
<dbReference type="OrthoDB" id="1178186at2"/>
<protein>
    <submittedName>
        <fullName evidence="4">GNAT family N-acetyltransferase</fullName>
    </submittedName>
</protein>
<dbReference type="Gene3D" id="3.40.630.30">
    <property type="match status" value="1"/>
</dbReference>
<dbReference type="GO" id="GO:0016747">
    <property type="term" value="F:acyltransferase activity, transferring groups other than amino-acyl groups"/>
    <property type="evidence" value="ECO:0007669"/>
    <property type="project" value="InterPro"/>
</dbReference>
<dbReference type="CDD" id="cd04301">
    <property type="entry name" value="NAT_SF"/>
    <property type="match status" value="1"/>
</dbReference>
<dbReference type="RefSeq" id="WP_123133886.1">
    <property type="nucleotide sequence ID" value="NZ_RJJE01000017.1"/>
</dbReference>
<comment type="caution">
    <text evidence="4">The sequence shown here is derived from an EMBL/GenBank/DDBJ whole genome shotgun (WGS) entry which is preliminary data.</text>
</comment>
<dbReference type="AlphaFoldDB" id="A0A3M9MQC8"/>
<evidence type="ECO:0000313" key="4">
    <source>
        <dbReference type="EMBL" id="RNI27417.1"/>
    </source>
</evidence>
<accession>A0A3M9MQC8</accession>
<dbReference type="Proteomes" id="UP000271010">
    <property type="component" value="Unassembled WGS sequence"/>
</dbReference>
<proteinExistence type="predicted"/>
<gene>
    <name evidence="4" type="ORF">EFA69_14870</name>
</gene>
<evidence type="ECO:0000256" key="2">
    <source>
        <dbReference type="ARBA" id="ARBA00023315"/>
    </source>
</evidence>
<dbReference type="InterPro" id="IPR050680">
    <property type="entry name" value="YpeA/RimI_acetyltransf"/>
</dbReference>
<dbReference type="PROSITE" id="PS51186">
    <property type="entry name" value="GNAT"/>
    <property type="match status" value="1"/>
</dbReference>
<dbReference type="PANTHER" id="PTHR43420:SF12">
    <property type="entry name" value="N-ACETYLTRANSFERASE DOMAIN-CONTAINING PROTEIN"/>
    <property type="match status" value="1"/>
</dbReference>